<keyword evidence="10" id="KW-1185">Reference proteome</keyword>
<name>A0ABU1MQ05_9SPHN</name>
<evidence type="ECO:0000313" key="9">
    <source>
        <dbReference type="EMBL" id="MDR6512440.1"/>
    </source>
</evidence>
<keyword evidence="4 7" id="KW-0812">Transmembrane</keyword>
<reference evidence="9 10" key="1">
    <citation type="submission" date="2023-07" db="EMBL/GenBank/DDBJ databases">
        <title>Sorghum-associated microbial communities from plants grown in Nebraska, USA.</title>
        <authorList>
            <person name="Schachtman D."/>
        </authorList>
    </citation>
    <scope>NUCLEOTIDE SEQUENCE [LARGE SCALE GENOMIC DNA]</scope>
    <source>
        <strain evidence="9 10">DS1027</strain>
    </source>
</reference>
<evidence type="ECO:0000256" key="5">
    <source>
        <dbReference type="ARBA" id="ARBA00022989"/>
    </source>
</evidence>
<feature type="transmembrane region" description="Helical" evidence="7">
    <location>
        <begin position="112"/>
        <end position="131"/>
    </location>
</feature>
<evidence type="ECO:0000256" key="6">
    <source>
        <dbReference type="ARBA" id="ARBA00023136"/>
    </source>
</evidence>
<gene>
    <name evidence="9" type="ORF">J2792_003323</name>
</gene>
<accession>A0ABU1MQ05</accession>
<dbReference type="InterPro" id="IPR008915">
    <property type="entry name" value="Peptidase_M50"/>
</dbReference>
<evidence type="ECO:0000313" key="10">
    <source>
        <dbReference type="Proteomes" id="UP001184150"/>
    </source>
</evidence>
<comment type="subcellular location">
    <subcellularLocation>
        <location evidence="2">Membrane</location>
        <topology evidence="2">Multi-pass membrane protein</topology>
    </subcellularLocation>
</comment>
<dbReference type="GO" id="GO:0006508">
    <property type="term" value="P:proteolysis"/>
    <property type="evidence" value="ECO:0007669"/>
    <property type="project" value="UniProtKB-KW"/>
</dbReference>
<dbReference type="EMBL" id="JAVDRD010000009">
    <property type="protein sequence ID" value="MDR6512440.1"/>
    <property type="molecule type" value="Genomic_DNA"/>
</dbReference>
<comment type="caution">
    <text evidence="9">The sequence shown here is derived from an EMBL/GenBank/DDBJ whole genome shotgun (WGS) entry which is preliminary data.</text>
</comment>
<sequence length="178" mass="19473">MLRHFATLILLLSNFVAFAGGMHLLPPAIDAYAGMALFLLLTFGCVAVHEMGHAIAVRVHHATIKVISVWGFGYDFQARRWGMQKRMQGREIAGFVLYTSSAQHQLSKGDHALISAAGPAINLVTALVAIWSSRWFSNQMWQGASAIFATLSLGMAAANLVPFDGSDGRRILNYVRKQ</sequence>
<keyword evidence="5 7" id="KW-1133">Transmembrane helix</keyword>
<keyword evidence="9" id="KW-0645">Protease</keyword>
<organism evidence="9 10">
    <name type="scientific">Novosphingobium capsulatum</name>
    <dbReference type="NCBI Taxonomy" id="13688"/>
    <lineage>
        <taxon>Bacteria</taxon>
        <taxon>Pseudomonadati</taxon>
        <taxon>Pseudomonadota</taxon>
        <taxon>Alphaproteobacteria</taxon>
        <taxon>Sphingomonadales</taxon>
        <taxon>Sphingomonadaceae</taxon>
        <taxon>Novosphingobium</taxon>
    </lineage>
</organism>
<evidence type="ECO:0000256" key="3">
    <source>
        <dbReference type="ARBA" id="ARBA00007931"/>
    </source>
</evidence>
<comment type="cofactor">
    <cofactor evidence="1">
        <name>Zn(2+)</name>
        <dbReference type="ChEBI" id="CHEBI:29105"/>
    </cofactor>
</comment>
<evidence type="ECO:0000256" key="1">
    <source>
        <dbReference type="ARBA" id="ARBA00001947"/>
    </source>
</evidence>
<proteinExistence type="inferred from homology"/>
<evidence type="ECO:0000256" key="2">
    <source>
        <dbReference type="ARBA" id="ARBA00004141"/>
    </source>
</evidence>
<keyword evidence="6 7" id="KW-0472">Membrane</keyword>
<protein>
    <submittedName>
        <fullName evidence="9">Zn-dependent protease</fullName>
    </submittedName>
</protein>
<feature type="transmembrane region" description="Helical" evidence="7">
    <location>
        <begin position="29"/>
        <end position="48"/>
    </location>
</feature>
<feature type="domain" description="Peptidase M50" evidence="8">
    <location>
        <begin position="38"/>
        <end position="133"/>
    </location>
</feature>
<dbReference type="GO" id="GO:0008233">
    <property type="term" value="F:peptidase activity"/>
    <property type="evidence" value="ECO:0007669"/>
    <property type="project" value="UniProtKB-KW"/>
</dbReference>
<comment type="similarity">
    <text evidence="3">Belongs to the peptidase M50B family.</text>
</comment>
<feature type="transmembrane region" description="Helical" evidence="7">
    <location>
        <begin position="143"/>
        <end position="161"/>
    </location>
</feature>
<evidence type="ECO:0000256" key="7">
    <source>
        <dbReference type="SAM" id="Phobius"/>
    </source>
</evidence>
<dbReference type="Pfam" id="PF02163">
    <property type="entry name" value="Peptidase_M50"/>
    <property type="match status" value="1"/>
</dbReference>
<evidence type="ECO:0000256" key="4">
    <source>
        <dbReference type="ARBA" id="ARBA00022692"/>
    </source>
</evidence>
<evidence type="ECO:0000259" key="8">
    <source>
        <dbReference type="Pfam" id="PF02163"/>
    </source>
</evidence>
<dbReference type="RefSeq" id="WP_309805993.1">
    <property type="nucleotide sequence ID" value="NZ_JAVDRD010000009.1"/>
</dbReference>
<dbReference type="Proteomes" id="UP001184150">
    <property type="component" value="Unassembled WGS sequence"/>
</dbReference>
<keyword evidence="9" id="KW-0378">Hydrolase</keyword>